<dbReference type="Gene3D" id="3.90.1150.10">
    <property type="entry name" value="Aspartate Aminotransferase, domain 1"/>
    <property type="match status" value="1"/>
</dbReference>
<comment type="cofactor">
    <cofactor evidence="1">
        <name>pyridoxal 5'-phosphate</name>
        <dbReference type="ChEBI" id="CHEBI:597326"/>
    </cofactor>
</comment>
<reference evidence="4" key="1">
    <citation type="submission" date="2020-02" db="EMBL/GenBank/DDBJ databases">
        <authorList>
            <person name="Meier V. D."/>
        </authorList>
    </citation>
    <scope>NUCLEOTIDE SEQUENCE</scope>
    <source>
        <strain evidence="4">AVDCRST_MAG93</strain>
    </source>
</reference>
<gene>
    <name evidence="4" type="ORF">AVDCRST_MAG93-3906</name>
</gene>
<dbReference type="Pfam" id="PF00202">
    <property type="entry name" value="Aminotran_3"/>
    <property type="match status" value="1"/>
</dbReference>
<evidence type="ECO:0000256" key="1">
    <source>
        <dbReference type="ARBA" id="ARBA00001933"/>
    </source>
</evidence>
<evidence type="ECO:0000256" key="3">
    <source>
        <dbReference type="ARBA" id="ARBA00022679"/>
    </source>
</evidence>
<keyword evidence="3" id="KW-0808">Transferase</keyword>
<dbReference type="GO" id="GO:0008483">
    <property type="term" value="F:transaminase activity"/>
    <property type="evidence" value="ECO:0007669"/>
    <property type="project" value="UniProtKB-KW"/>
</dbReference>
<evidence type="ECO:0000313" key="4">
    <source>
        <dbReference type="EMBL" id="CAA9291172.1"/>
    </source>
</evidence>
<dbReference type="InterPro" id="IPR015424">
    <property type="entry name" value="PyrdxlP-dep_Trfase"/>
</dbReference>
<dbReference type="GO" id="GO:0030170">
    <property type="term" value="F:pyridoxal phosphate binding"/>
    <property type="evidence" value="ECO:0007669"/>
    <property type="project" value="InterPro"/>
</dbReference>
<dbReference type="PANTHER" id="PTHR11986">
    <property type="entry name" value="AMINOTRANSFERASE CLASS III"/>
    <property type="match status" value="1"/>
</dbReference>
<dbReference type="AlphaFoldDB" id="A0A6J4JYV0"/>
<accession>A0A6J4JYV0</accession>
<evidence type="ECO:0008006" key="5">
    <source>
        <dbReference type="Google" id="ProtNLM"/>
    </source>
</evidence>
<dbReference type="GO" id="GO:0042802">
    <property type="term" value="F:identical protein binding"/>
    <property type="evidence" value="ECO:0007669"/>
    <property type="project" value="TreeGrafter"/>
</dbReference>
<dbReference type="SUPFAM" id="SSF53383">
    <property type="entry name" value="PLP-dependent transferases"/>
    <property type="match status" value="1"/>
</dbReference>
<dbReference type="InterPro" id="IPR050103">
    <property type="entry name" value="Class-III_PLP-dep_AT"/>
</dbReference>
<protein>
    <recommendedName>
        <fullName evidence="5">Acetylornithine aminotransferase</fullName>
    </recommendedName>
</protein>
<feature type="non-terminal residue" evidence="4">
    <location>
        <position position="1"/>
    </location>
</feature>
<dbReference type="InterPro" id="IPR005814">
    <property type="entry name" value="Aminotrans_3"/>
</dbReference>
<name>A0A6J4JYV0_9CHLR</name>
<organism evidence="4">
    <name type="scientific">uncultured Chloroflexia bacterium</name>
    <dbReference type="NCBI Taxonomy" id="1672391"/>
    <lineage>
        <taxon>Bacteria</taxon>
        <taxon>Bacillati</taxon>
        <taxon>Chloroflexota</taxon>
        <taxon>Chloroflexia</taxon>
        <taxon>environmental samples</taxon>
    </lineage>
</organism>
<evidence type="ECO:0000256" key="2">
    <source>
        <dbReference type="ARBA" id="ARBA00022576"/>
    </source>
</evidence>
<keyword evidence="2" id="KW-0032">Aminotransferase</keyword>
<dbReference type="InterPro" id="IPR015422">
    <property type="entry name" value="PyrdxlP-dep_Trfase_small"/>
</dbReference>
<dbReference type="EMBL" id="CADCTR010001328">
    <property type="protein sequence ID" value="CAA9291172.1"/>
    <property type="molecule type" value="Genomic_DNA"/>
</dbReference>
<proteinExistence type="predicted"/>
<sequence length="76" mass="8368">RRIREVRGLGLMIGIELREKAAPYIRALLQQGVMTLPAGPTVIRLLPPLVITEEELDQVFVALSAVLHDGKTEHAS</sequence>
<dbReference type="PANTHER" id="PTHR11986:SF79">
    <property type="entry name" value="ACETYLORNITHINE AMINOTRANSFERASE, MITOCHONDRIAL"/>
    <property type="match status" value="1"/>
</dbReference>